<name>G9ETD4_9GAMM</name>
<feature type="domain" description="Inositolphosphotransferase Aur1/Ipt1" evidence="6">
    <location>
        <begin position="57"/>
        <end position="198"/>
    </location>
</feature>
<comment type="subcellular location">
    <subcellularLocation>
        <location evidence="1">Membrane</location>
        <topology evidence="1">Multi-pass membrane protein</topology>
    </subcellularLocation>
</comment>
<evidence type="ECO:0000256" key="4">
    <source>
        <dbReference type="ARBA" id="ARBA00023136"/>
    </source>
</evidence>
<dbReference type="InterPro" id="IPR052185">
    <property type="entry name" value="IPC_Synthase-Related"/>
</dbReference>
<dbReference type="SUPFAM" id="SSF48317">
    <property type="entry name" value="Acid phosphatase/Vanadium-dependent haloperoxidase"/>
    <property type="match status" value="1"/>
</dbReference>
<dbReference type="RefSeq" id="WP_006872438.1">
    <property type="nucleotide sequence ID" value="NZ_JH413847.1"/>
</dbReference>
<evidence type="ECO:0000313" key="7">
    <source>
        <dbReference type="EMBL" id="EHL29601.1"/>
    </source>
</evidence>
<dbReference type="EMBL" id="JH413847">
    <property type="protein sequence ID" value="EHL29601.1"/>
    <property type="molecule type" value="Genomic_DNA"/>
</dbReference>
<evidence type="ECO:0000256" key="5">
    <source>
        <dbReference type="SAM" id="Phobius"/>
    </source>
</evidence>
<dbReference type="GO" id="GO:0016020">
    <property type="term" value="C:membrane"/>
    <property type="evidence" value="ECO:0007669"/>
    <property type="project" value="UniProtKB-SubCell"/>
</dbReference>
<dbReference type="InterPro" id="IPR036938">
    <property type="entry name" value="PAP2/HPO_sf"/>
</dbReference>
<dbReference type="AlphaFoldDB" id="G9ETD4"/>
<dbReference type="OrthoDB" id="5645237at2"/>
<reference evidence="7 8" key="1">
    <citation type="journal article" date="2011" name="BMC Genomics">
        <title>Insight into cross-talk between intra-amoebal pathogens.</title>
        <authorList>
            <person name="Gimenez G."/>
            <person name="Bertelli C."/>
            <person name="Moliner C."/>
            <person name="Robert C."/>
            <person name="Raoult D."/>
            <person name="Fournier P.E."/>
            <person name="Greub G."/>
        </authorList>
    </citation>
    <scope>NUCLEOTIDE SEQUENCE [LARGE SCALE GENOMIC DNA]</scope>
    <source>
        <strain evidence="7 8">LLAP12</strain>
    </source>
</reference>
<keyword evidence="4 5" id="KW-0472">Membrane</keyword>
<dbReference type="STRING" id="658187.LDG_8565"/>
<feature type="transmembrane region" description="Helical" evidence="5">
    <location>
        <begin position="15"/>
        <end position="32"/>
    </location>
</feature>
<evidence type="ECO:0000313" key="8">
    <source>
        <dbReference type="Proteomes" id="UP000002770"/>
    </source>
</evidence>
<accession>G9ETD4</accession>
<gene>
    <name evidence="7" type="ORF">LDG_8565</name>
</gene>
<dbReference type="Proteomes" id="UP000002770">
    <property type="component" value="Unassembled WGS sequence"/>
</dbReference>
<feature type="transmembrane region" description="Helical" evidence="5">
    <location>
        <begin position="52"/>
        <end position="70"/>
    </location>
</feature>
<evidence type="ECO:0000256" key="1">
    <source>
        <dbReference type="ARBA" id="ARBA00004141"/>
    </source>
</evidence>
<organism evidence="7 8">
    <name type="scientific">Legionella drancourtii LLAP12</name>
    <dbReference type="NCBI Taxonomy" id="658187"/>
    <lineage>
        <taxon>Bacteria</taxon>
        <taxon>Pseudomonadati</taxon>
        <taxon>Pseudomonadota</taxon>
        <taxon>Gammaproteobacteria</taxon>
        <taxon>Legionellales</taxon>
        <taxon>Legionellaceae</taxon>
        <taxon>Legionella</taxon>
    </lineage>
</organism>
<keyword evidence="2 5" id="KW-0812">Transmembrane</keyword>
<evidence type="ECO:0000256" key="3">
    <source>
        <dbReference type="ARBA" id="ARBA00022989"/>
    </source>
</evidence>
<dbReference type="Pfam" id="PF14378">
    <property type="entry name" value="PAP2_3"/>
    <property type="match status" value="1"/>
</dbReference>
<proteinExistence type="predicted"/>
<dbReference type="HOGENOM" id="CLU_102949_2_0_6"/>
<dbReference type="InterPro" id="IPR026841">
    <property type="entry name" value="Aur1/Ipt1"/>
</dbReference>
<evidence type="ECO:0000259" key="6">
    <source>
        <dbReference type="Pfam" id="PF14378"/>
    </source>
</evidence>
<dbReference type="PANTHER" id="PTHR31310:SF7">
    <property type="entry name" value="PA-PHOSPHATASE RELATED-FAMILY PROTEIN DDB_G0268928"/>
    <property type="match status" value="1"/>
</dbReference>
<dbReference type="eggNOG" id="COG0671">
    <property type="taxonomic scope" value="Bacteria"/>
</dbReference>
<keyword evidence="3 5" id="KW-1133">Transmembrane helix</keyword>
<protein>
    <recommendedName>
        <fullName evidence="6">Inositolphosphotransferase Aur1/Ipt1 domain-containing protein</fullName>
    </recommendedName>
</protein>
<keyword evidence="8" id="KW-1185">Reference proteome</keyword>
<dbReference type="PANTHER" id="PTHR31310">
    <property type="match status" value="1"/>
</dbReference>
<dbReference type="CDD" id="cd03386">
    <property type="entry name" value="PAP2_Aur1_like"/>
    <property type="match status" value="1"/>
</dbReference>
<sequence length="228" mass="25673">MERLICALSFRQKKWFLVGGGLTVLIIGYYFISHAPIVPIVPIVHLHVDESIPFWPWTVWIYLIGLYFPIPYIIEKARSPETLVTALLATLCSGFVAFAFFWLVPMAYPRPSVISGGDAISNQLLAWVYLVDSPINTFPSLHVAYSTIFYLVIKEEVPSQRLFFFVNLCLILASTLTTKQHFLLDGIAGVLLALISFRAARALVSRPHFAKISLLFDKRSQVEPSNSP</sequence>
<dbReference type="InParanoid" id="G9ETD4"/>
<evidence type="ECO:0000256" key="2">
    <source>
        <dbReference type="ARBA" id="ARBA00022692"/>
    </source>
</evidence>
<feature type="transmembrane region" description="Helical" evidence="5">
    <location>
        <begin position="82"/>
        <end position="104"/>
    </location>
</feature>